<dbReference type="GO" id="GO:0004190">
    <property type="term" value="F:aspartic-type endopeptidase activity"/>
    <property type="evidence" value="ECO:0007669"/>
    <property type="project" value="UniProtKB-KW"/>
</dbReference>
<keyword evidence="5" id="KW-0378">Hydrolase</keyword>
<evidence type="ECO:0000259" key="7">
    <source>
        <dbReference type="PROSITE" id="PS51767"/>
    </source>
</evidence>
<dbReference type="CDD" id="cd05471">
    <property type="entry name" value="pepsin_like"/>
    <property type="match status" value="1"/>
</dbReference>
<keyword evidence="2 5" id="KW-0064">Aspartyl protease</keyword>
<sequence length="502" mass="53353">MRLTPTFAMLSAILSFFPSPILTFASGASNNENTIRVPLERKWVIAHPPPGPSPNDNLASRTNSATSCVNKRFLKAHVQRIAEKYRSTLAAYELNTGSPHPLSRVGSELSEGVLGRLAPGNHISTLPALKMEKRRRWDVDTTSDAPSTPLGGAPPVSEVVKRRNTKRDDISLVEVNSNMWMGTISVGTPPENFTVDFDTGSADLILPAQSCDSTCDGHTRYDPAQSSSSTNTSKTFSMTYRDGSNVGGTQYADNVYMGGYEAVNQSFGAATTYSSSLRFPVFLPDGLLGMGFPTISILRASPVFQTMVSSNSLKQAEFGFALSSEPGKSELTIGGTNTNMYQESTLTYIPVSLAAYWQIPLAGVTRGGLNGAPNVVLANRTSYAQAIIDTGTTLIVTSDSIAQEFYANVTGAKLDADIGGGVWSVPCDIIGSLAPTFTFGSSNFTVSASTFNLGPTSNDSTDCIAGLAGGGSSYWIIGDVFLQNVYTVFDVANTRVGFADLT</sequence>
<dbReference type="PANTHER" id="PTHR47966">
    <property type="entry name" value="BETA-SITE APP-CLEAVING ENZYME, ISOFORM A-RELATED"/>
    <property type="match status" value="1"/>
</dbReference>
<protein>
    <recommendedName>
        <fullName evidence="7">Peptidase A1 domain-containing protein</fullName>
    </recommendedName>
</protein>
<reference evidence="8 9" key="1">
    <citation type="submission" date="2014-04" db="EMBL/GenBank/DDBJ databases">
        <authorList>
            <consortium name="DOE Joint Genome Institute"/>
            <person name="Kuo A."/>
            <person name="Kohler A."/>
            <person name="Jargeat P."/>
            <person name="Nagy L.G."/>
            <person name="Floudas D."/>
            <person name="Copeland A."/>
            <person name="Barry K.W."/>
            <person name="Cichocki N."/>
            <person name="Veneault-Fourrey C."/>
            <person name="LaButti K."/>
            <person name="Lindquist E.A."/>
            <person name="Lipzen A."/>
            <person name="Lundell T."/>
            <person name="Morin E."/>
            <person name="Murat C."/>
            <person name="Sun H."/>
            <person name="Tunlid A."/>
            <person name="Henrissat B."/>
            <person name="Grigoriev I.V."/>
            <person name="Hibbett D.S."/>
            <person name="Martin F."/>
            <person name="Nordberg H.P."/>
            <person name="Cantor M.N."/>
            <person name="Hua S.X."/>
        </authorList>
    </citation>
    <scope>NUCLEOTIDE SEQUENCE [LARGE SCALE GENOMIC DNA]</scope>
    <source>
        <strain evidence="8 9">Ve08.2h10</strain>
    </source>
</reference>
<gene>
    <name evidence="8" type="ORF">PAXRUDRAFT_831090</name>
</gene>
<keyword evidence="4" id="KW-1015">Disulfide bond</keyword>
<feature type="disulfide bond" evidence="4">
    <location>
        <begin position="211"/>
        <end position="215"/>
    </location>
</feature>
<dbReference type="FunFam" id="2.40.70.10:FF:000008">
    <property type="entry name" value="Cathepsin D"/>
    <property type="match status" value="1"/>
</dbReference>
<dbReference type="FunCoup" id="A0A0D0D3R3">
    <property type="interactions" value="45"/>
</dbReference>
<evidence type="ECO:0000256" key="6">
    <source>
        <dbReference type="SAM" id="SignalP"/>
    </source>
</evidence>
<reference evidence="9" key="2">
    <citation type="submission" date="2015-01" db="EMBL/GenBank/DDBJ databases">
        <title>Evolutionary Origins and Diversification of the Mycorrhizal Mutualists.</title>
        <authorList>
            <consortium name="DOE Joint Genome Institute"/>
            <consortium name="Mycorrhizal Genomics Consortium"/>
            <person name="Kohler A."/>
            <person name="Kuo A."/>
            <person name="Nagy L.G."/>
            <person name="Floudas D."/>
            <person name="Copeland A."/>
            <person name="Barry K.W."/>
            <person name="Cichocki N."/>
            <person name="Veneault-Fourrey C."/>
            <person name="LaButti K."/>
            <person name="Lindquist E.A."/>
            <person name="Lipzen A."/>
            <person name="Lundell T."/>
            <person name="Morin E."/>
            <person name="Murat C."/>
            <person name="Riley R."/>
            <person name="Ohm R."/>
            <person name="Sun H."/>
            <person name="Tunlid A."/>
            <person name="Henrissat B."/>
            <person name="Grigoriev I.V."/>
            <person name="Hibbett D.S."/>
            <person name="Martin F."/>
        </authorList>
    </citation>
    <scope>NUCLEOTIDE SEQUENCE [LARGE SCALE GENOMIC DNA]</scope>
    <source>
        <strain evidence="9">Ve08.2h10</strain>
    </source>
</reference>
<dbReference type="InterPro" id="IPR001969">
    <property type="entry name" value="Aspartic_peptidase_AS"/>
</dbReference>
<dbReference type="AlphaFoldDB" id="A0A0D0D3R3"/>
<evidence type="ECO:0000256" key="4">
    <source>
        <dbReference type="PIRSR" id="PIRSR601461-2"/>
    </source>
</evidence>
<dbReference type="Proteomes" id="UP000054538">
    <property type="component" value="Unassembled WGS sequence"/>
</dbReference>
<feature type="active site" evidence="3">
    <location>
        <position position="198"/>
    </location>
</feature>
<dbReference type="OrthoDB" id="15189at2759"/>
<feature type="domain" description="Peptidase A1" evidence="7">
    <location>
        <begin position="180"/>
        <end position="499"/>
    </location>
</feature>
<dbReference type="PROSITE" id="PS51767">
    <property type="entry name" value="PEPTIDASE_A1"/>
    <property type="match status" value="1"/>
</dbReference>
<evidence type="ECO:0000256" key="1">
    <source>
        <dbReference type="ARBA" id="ARBA00007447"/>
    </source>
</evidence>
<dbReference type="PROSITE" id="PS00141">
    <property type="entry name" value="ASP_PROTEASE"/>
    <property type="match status" value="1"/>
</dbReference>
<feature type="active site" evidence="3">
    <location>
        <position position="389"/>
    </location>
</feature>
<dbReference type="STRING" id="930991.A0A0D0D3R3"/>
<dbReference type="InterPro" id="IPR034164">
    <property type="entry name" value="Pepsin-like_dom"/>
</dbReference>
<name>A0A0D0D3R3_9AGAM</name>
<dbReference type="PANTHER" id="PTHR47966:SF57">
    <property type="entry name" value="PEPTIDASE A1 DOMAIN-CONTAINING PROTEIN"/>
    <property type="match status" value="1"/>
</dbReference>
<evidence type="ECO:0000313" key="8">
    <source>
        <dbReference type="EMBL" id="KIK91132.1"/>
    </source>
</evidence>
<keyword evidence="9" id="KW-1185">Reference proteome</keyword>
<dbReference type="HOGENOM" id="CLU_013253_1_4_1"/>
<evidence type="ECO:0000256" key="3">
    <source>
        <dbReference type="PIRSR" id="PIRSR601461-1"/>
    </source>
</evidence>
<dbReference type="Gene3D" id="2.40.70.10">
    <property type="entry name" value="Acid Proteases"/>
    <property type="match status" value="2"/>
</dbReference>
<evidence type="ECO:0000256" key="5">
    <source>
        <dbReference type="RuleBase" id="RU000454"/>
    </source>
</evidence>
<organism evidence="8 9">
    <name type="scientific">Paxillus rubicundulus Ve08.2h10</name>
    <dbReference type="NCBI Taxonomy" id="930991"/>
    <lineage>
        <taxon>Eukaryota</taxon>
        <taxon>Fungi</taxon>
        <taxon>Dikarya</taxon>
        <taxon>Basidiomycota</taxon>
        <taxon>Agaricomycotina</taxon>
        <taxon>Agaricomycetes</taxon>
        <taxon>Agaricomycetidae</taxon>
        <taxon>Boletales</taxon>
        <taxon>Paxilineae</taxon>
        <taxon>Paxillaceae</taxon>
        <taxon>Paxillus</taxon>
    </lineage>
</organism>
<evidence type="ECO:0000313" key="9">
    <source>
        <dbReference type="Proteomes" id="UP000054538"/>
    </source>
</evidence>
<dbReference type="Pfam" id="PF00026">
    <property type="entry name" value="Asp"/>
    <property type="match status" value="1"/>
</dbReference>
<dbReference type="InParanoid" id="A0A0D0D3R3"/>
<dbReference type="EMBL" id="KN825423">
    <property type="protein sequence ID" value="KIK91132.1"/>
    <property type="molecule type" value="Genomic_DNA"/>
</dbReference>
<dbReference type="PRINTS" id="PR00792">
    <property type="entry name" value="PEPSIN"/>
</dbReference>
<dbReference type="SUPFAM" id="SSF50630">
    <property type="entry name" value="Acid proteases"/>
    <property type="match status" value="1"/>
</dbReference>
<feature type="chain" id="PRO_5002225619" description="Peptidase A1 domain-containing protein" evidence="6">
    <location>
        <begin position="24"/>
        <end position="502"/>
    </location>
</feature>
<accession>A0A0D0D3R3</accession>
<keyword evidence="5" id="KW-0645">Protease</keyword>
<feature type="disulfide bond" evidence="4">
    <location>
        <begin position="427"/>
        <end position="463"/>
    </location>
</feature>
<proteinExistence type="inferred from homology"/>
<keyword evidence="6" id="KW-0732">Signal</keyword>
<dbReference type="InterPro" id="IPR001461">
    <property type="entry name" value="Aspartic_peptidase_A1"/>
</dbReference>
<evidence type="ECO:0000256" key="2">
    <source>
        <dbReference type="ARBA" id="ARBA00022750"/>
    </source>
</evidence>
<comment type="similarity">
    <text evidence="1 5">Belongs to the peptidase A1 family.</text>
</comment>
<dbReference type="InterPro" id="IPR033121">
    <property type="entry name" value="PEPTIDASE_A1"/>
</dbReference>
<dbReference type="GO" id="GO:0006508">
    <property type="term" value="P:proteolysis"/>
    <property type="evidence" value="ECO:0007669"/>
    <property type="project" value="UniProtKB-KW"/>
</dbReference>
<dbReference type="InterPro" id="IPR021109">
    <property type="entry name" value="Peptidase_aspartic_dom_sf"/>
</dbReference>
<feature type="signal peptide" evidence="6">
    <location>
        <begin position="1"/>
        <end position="23"/>
    </location>
</feature>